<dbReference type="PANTHER" id="PTHR12147">
    <property type="entry name" value="METALLOPEPTIDASE M28 FAMILY MEMBER"/>
    <property type="match status" value="1"/>
</dbReference>
<dbReference type="Gene3D" id="3.40.630.10">
    <property type="entry name" value="Zn peptidases"/>
    <property type="match status" value="1"/>
</dbReference>
<evidence type="ECO:0000313" key="2">
    <source>
        <dbReference type="EMBL" id="SFI92199.1"/>
    </source>
</evidence>
<sequence length="273" mass="29981">MYTIPSAFKDFIAPDCDRAAFIQNYLEKAGLEAPIMQMEGKNHIYVKFPQNHYNPMFRIKTVIAHYDRFPGSPGANDNSAAVFCLMEWAKSVVSTGSTTGGQYFHNIRLIFTDGEELGAAGGVVEQGAFPLAQVFRRLGITNDDIYVFDCMGRGDVPILAQTILPHKTPGKFVKEFSALEQRAANLLHASANGRWFSLPVSYSDNASFIANGIPAVAITMLPSAEVTAATQGLQPQTWQLLHTPQDNLASLTPQSFEIFYNILNNLAAMKILA</sequence>
<dbReference type="RefSeq" id="WP_074932651.1">
    <property type="nucleotide sequence ID" value="NZ_FORI01000008.1"/>
</dbReference>
<dbReference type="Proteomes" id="UP000182737">
    <property type="component" value="Unassembled WGS sequence"/>
</dbReference>
<dbReference type="Pfam" id="PF04389">
    <property type="entry name" value="Peptidase_M28"/>
    <property type="match status" value="1"/>
</dbReference>
<dbReference type="GO" id="GO:0006508">
    <property type="term" value="P:proteolysis"/>
    <property type="evidence" value="ECO:0007669"/>
    <property type="project" value="InterPro"/>
</dbReference>
<feature type="domain" description="Peptidase M28" evidence="1">
    <location>
        <begin position="61"/>
        <end position="263"/>
    </location>
</feature>
<dbReference type="AlphaFoldDB" id="A0A1I3M576"/>
<accession>A0A1I3M576</accession>
<dbReference type="OrthoDB" id="9762302at2"/>
<keyword evidence="3" id="KW-1185">Reference proteome</keyword>
<dbReference type="EMBL" id="FORI01000008">
    <property type="protein sequence ID" value="SFI92199.1"/>
    <property type="molecule type" value="Genomic_DNA"/>
</dbReference>
<organism evidence="2 3">
    <name type="scientific">Treponema bryantii</name>
    <dbReference type="NCBI Taxonomy" id="163"/>
    <lineage>
        <taxon>Bacteria</taxon>
        <taxon>Pseudomonadati</taxon>
        <taxon>Spirochaetota</taxon>
        <taxon>Spirochaetia</taxon>
        <taxon>Spirochaetales</taxon>
        <taxon>Treponemataceae</taxon>
        <taxon>Treponema</taxon>
    </lineage>
</organism>
<name>A0A1I3M576_9SPIR</name>
<reference evidence="3" key="1">
    <citation type="submission" date="2016-10" db="EMBL/GenBank/DDBJ databases">
        <authorList>
            <person name="Varghese N."/>
            <person name="Submissions S."/>
        </authorList>
    </citation>
    <scope>NUCLEOTIDE SEQUENCE [LARGE SCALE GENOMIC DNA]</scope>
    <source>
        <strain evidence="3">XBD1002</strain>
    </source>
</reference>
<dbReference type="PANTHER" id="PTHR12147:SF26">
    <property type="entry name" value="PEPTIDASE M28 DOMAIN-CONTAINING PROTEIN"/>
    <property type="match status" value="1"/>
</dbReference>
<evidence type="ECO:0000259" key="1">
    <source>
        <dbReference type="Pfam" id="PF04389"/>
    </source>
</evidence>
<dbReference type="InterPro" id="IPR045175">
    <property type="entry name" value="M28_fam"/>
</dbReference>
<proteinExistence type="predicted"/>
<protein>
    <submittedName>
        <fullName evidence="2">Peptidase family M28</fullName>
    </submittedName>
</protein>
<evidence type="ECO:0000313" key="3">
    <source>
        <dbReference type="Proteomes" id="UP000182737"/>
    </source>
</evidence>
<gene>
    <name evidence="2" type="ORF">SAMN04487775_10858</name>
</gene>
<dbReference type="GO" id="GO:0008235">
    <property type="term" value="F:metalloexopeptidase activity"/>
    <property type="evidence" value="ECO:0007669"/>
    <property type="project" value="InterPro"/>
</dbReference>
<dbReference type="InterPro" id="IPR007484">
    <property type="entry name" value="Peptidase_M28"/>
</dbReference>
<dbReference type="SUPFAM" id="SSF53187">
    <property type="entry name" value="Zn-dependent exopeptidases"/>
    <property type="match status" value="1"/>
</dbReference>